<proteinExistence type="predicted"/>
<dbReference type="Proteomes" id="UP000010556">
    <property type="component" value="Unassembled WGS sequence"/>
</dbReference>
<evidence type="ECO:0000256" key="2">
    <source>
        <dbReference type="SAM" id="SignalP"/>
    </source>
</evidence>
<feature type="chain" id="PRO_5003970992" evidence="2">
    <location>
        <begin position="38"/>
        <end position="139"/>
    </location>
</feature>
<evidence type="ECO:0000313" key="3">
    <source>
        <dbReference type="EMBL" id="ELK34237.1"/>
    </source>
</evidence>
<dbReference type="EMBL" id="KB103229">
    <property type="protein sequence ID" value="ELK34237.1"/>
    <property type="molecule type" value="Genomic_DNA"/>
</dbReference>
<keyword evidence="4" id="KW-1185">Reference proteome</keyword>
<feature type="compositionally biased region" description="Pro residues" evidence="1">
    <location>
        <begin position="91"/>
        <end position="111"/>
    </location>
</feature>
<accession>L5M7C2</accession>
<feature type="compositionally biased region" description="Pro residues" evidence="1">
    <location>
        <begin position="60"/>
        <end position="77"/>
    </location>
</feature>
<feature type="region of interest" description="Disordered" evidence="1">
    <location>
        <begin position="37"/>
        <end position="118"/>
    </location>
</feature>
<evidence type="ECO:0000256" key="1">
    <source>
        <dbReference type="SAM" id="MobiDB-lite"/>
    </source>
</evidence>
<protein>
    <submittedName>
        <fullName evidence="3">Uncharacterized protein</fullName>
    </submittedName>
</protein>
<reference evidence="4" key="1">
    <citation type="journal article" date="2013" name="Science">
        <title>Comparative analysis of bat genomes provides insight into the evolution of flight and immunity.</title>
        <authorList>
            <person name="Zhang G."/>
            <person name="Cowled C."/>
            <person name="Shi Z."/>
            <person name="Huang Z."/>
            <person name="Bishop-Lilly K.A."/>
            <person name="Fang X."/>
            <person name="Wynne J.W."/>
            <person name="Xiong Z."/>
            <person name="Baker M.L."/>
            <person name="Zhao W."/>
            <person name="Tachedjian M."/>
            <person name="Zhu Y."/>
            <person name="Zhou P."/>
            <person name="Jiang X."/>
            <person name="Ng J."/>
            <person name="Yang L."/>
            <person name="Wu L."/>
            <person name="Xiao J."/>
            <person name="Feng Y."/>
            <person name="Chen Y."/>
            <person name="Sun X."/>
            <person name="Zhang Y."/>
            <person name="Marsh G.A."/>
            <person name="Crameri G."/>
            <person name="Broder C.C."/>
            <person name="Frey K.G."/>
            <person name="Wang L.F."/>
            <person name="Wang J."/>
        </authorList>
    </citation>
    <scope>NUCLEOTIDE SEQUENCE [LARGE SCALE GENOMIC DNA]</scope>
</reference>
<dbReference type="AlphaFoldDB" id="L5M7C2"/>
<evidence type="ECO:0000313" key="4">
    <source>
        <dbReference type="Proteomes" id="UP000010556"/>
    </source>
</evidence>
<sequence length="139" mass="14292">MLGLLESTTLLGLITGAALAVLLLLLVLATCLHGGQQDHNEPFSCKEKPSSADSALVLPSPGPPGTLSPPPPSPPSGPWTSHAPCRTAPPSSAPPPPPPDPPPHPPRPPLMPVDGSHCLPYRLQDEWTPCSGAEGHLSV</sequence>
<feature type="compositionally biased region" description="Basic and acidic residues" evidence="1">
    <location>
        <begin position="37"/>
        <end position="50"/>
    </location>
</feature>
<feature type="signal peptide" evidence="2">
    <location>
        <begin position="1"/>
        <end position="37"/>
    </location>
</feature>
<name>L5M7C2_MYODS</name>
<keyword evidence="2" id="KW-0732">Signal</keyword>
<organism evidence="3 4">
    <name type="scientific">Myotis davidii</name>
    <name type="common">David's myotis</name>
    <dbReference type="NCBI Taxonomy" id="225400"/>
    <lineage>
        <taxon>Eukaryota</taxon>
        <taxon>Metazoa</taxon>
        <taxon>Chordata</taxon>
        <taxon>Craniata</taxon>
        <taxon>Vertebrata</taxon>
        <taxon>Euteleostomi</taxon>
        <taxon>Mammalia</taxon>
        <taxon>Eutheria</taxon>
        <taxon>Laurasiatheria</taxon>
        <taxon>Chiroptera</taxon>
        <taxon>Yangochiroptera</taxon>
        <taxon>Vespertilionidae</taxon>
        <taxon>Myotis</taxon>
    </lineage>
</organism>
<gene>
    <name evidence="3" type="ORF">MDA_GLEAN10021591</name>
</gene>